<dbReference type="AlphaFoldDB" id="A0A8H2QTG9"/>
<dbReference type="InterPro" id="IPR000182">
    <property type="entry name" value="GNAT_dom"/>
</dbReference>
<dbReference type="EMBL" id="CAACYI010000001">
    <property type="protein sequence ID" value="VFB16885.1"/>
    <property type="molecule type" value="Genomic_DNA"/>
</dbReference>
<proteinExistence type="predicted"/>
<gene>
    <name evidence="2" type="primary">speG</name>
    <name evidence="2" type="ORF">NCTC13150_01458</name>
</gene>
<dbReference type="PROSITE" id="PS51186">
    <property type="entry name" value="GNAT"/>
    <property type="match status" value="1"/>
</dbReference>
<comment type="caution">
    <text evidence="2">The sequence shown here is derived from an EMBL/GenBank/DDBJ whole genome shotgun (WGS) entry which is preliminary data.</text>
</comment>
<dbReference type="Pfam" id="PF13302">
    <property type="entry name" value="Acetyltransf_3"/>
    <property type="match status" value="1"/>
</dbReference>
<dbReference type="RefSeq" id="WP_131749568.1">
    <property type="nucleotide sequence ID" value="NZ_CAACYI010000001.1"/>
</dbReference>
<dbReference type="PANTHER" id="PTHR43415:SF3">
    <property type="entry name" value="GNAT-FAMILY ACETYLTRANSFERASE"/>
    <property type="match status" value="1"/>
</dbReference>
<protein>
    <submittedName>
        <fullName evidence="2">Spermidine N(1)-acetyltransferase</fullName>
        <ecNumber evidence="2">2.3.1.57</ecNumber>
    </submittedName>
</protein>
<dbReference type="SUPFAM" id="SSF55729">
    <property type="entry name" value="Acyl-CoA N-acyltransferases (Nat)"/>
    <property type="match status" value="1"/>
</dbReference>
<keyword evidence="3" id="KW-1185">Reference proteome</keyword>
<dbReference type="Proteomes" id="UP000377798">
    <property type="component" value="Unassembled WGS sequence"/>
</dbReference>
<dbReference type="PANTHER" id="PTHR43415">
    <property type="entry name" value="SPERMIDINE N(1)-ACETYLTRANSFERASE"/>
    <property type="match status" value="1"/>
</dbReference>
<accession>A0A8H2QTG9</accession>
<name>A0A8H2QTG9_9FIRM</name>
<evidence type="ECO:0000313" key="2">
    <source>
        <dbReference type="EMBL" id="VFB16885.1"/>
    </source>
</evidence>
<dbReference type="Gene3D" id="3.40.630.30">
    <property type="match status" value="1"/>
</dbReference>
<reference evidence="2 3" key="1">
    <citation type="submission" date="2019-02" db="EMBL/GenBank/DDBJ databases">
        <authorList>
            <consortium name="Pathogen Informatics"/>
        </authorList>
    </citation>
    <scope>NUCLEOTIDE SEQUENCE [LARGE SCALE GENOMIC DNA]</scope>
    <source>
        <strain evidence="2 3">3012STDY7089603</strain>
    </source>
</reference>
<dbReference type="EC" id="2.3.1.57" evidence="2"/>
<dbReference type="GO" id="GO:0004145">
    <property type="term" value="F:diamine N-acetyltransferase activity"/>
    <property type="evidence" value="ECO:0007669"/>
    <property type="project" value="UniProtKB-EC"/>
</dbReference>
<keyword evidence="2" id="KW-0012">Acyltransferase</keyword>
<evidence type="ECO:0000259" key="1">
    <source>
        <dbReference type="PROSITE" id="PS51186"/>
    </source>
</evidence>
<sequence>MVEKFRGKEVSLRPVFDQDMDDFVRFMNDFEASLFTGSMPGLYTADDERDYFKKSEDKRQFAVDYQGEVIGLVELFDIDLVNRRAVLGIMIGQGEARSRGLGYDIINLVLDYGFYLLNLHSISLTCFTFNHRAQALYKKCGFQEIGRWRQSRYLAGDYYDTLYMDILKEDHKPYLIYQEIQETIGKYKK</sequence>
<organism evidence="2 3">
    <name type="scientific">Urinicoccus massiliensis</name>
    <dbReference type="NCBI Taxonomy" id="1723382"/>
    <lineage>
        <taxon>Bacteria</taxon>
        <taxon>Bacillati</taxon>
        <taxon>Bacillota</taxon>
        <taxon>Tissierellia</taxon>
        <taxon>Tissierellales</taxon>
        <taxon>Peptoniphilaceae</taxon>
        <taxon>Urinicoccus</taxon>
    </lineage>
</organism>
<feature type="domain" description="N-acetyltransferase" evidence="1">
    <location>
        <begin position="10"/>
        <end position="165"/>
    </location>
</feature>
<keyword evidence="2" id="KW-0808">Transferase</keyword>
<dbReference type="InterPro" id="IPR016181">
    <property type="entry name" value="Acyl_CoA_acyltransferase"/>
</dbReference>
<evidence type="ECO:0000313" key="3">
    <source>
        <dbReference type="Proteomes" id="UP000377798"/>
    </source>
</evidence>